<protein>
    <recommendedName>
        <fullName evidence="1">IraD/Gp25-like domain-containing protein</fullName>
    </recommendedName>
</protein>
<dbReference type="Gene3D" id="3.10.450.40">
    <property type="match status" value="1"/>
</dbReference>
<dbReference type="Pfam" id="PF04965">
    <property type="entry name" value="GPW_gp25"/>
    <property type="match status" value="1"/>
</dbReference>
<dbReference type="OrthoDB" id="9802846at2"/>
<keyword evidence="3" id="KW-1185">Reference proteome</keyword>
<dbReference type="SUPFAM" id="SSF160719">
    <property type="entry name" value="gpW/gp25-like"/>
    <property type="match status" value="1"/>
</dbReference>
<accession>A0A562UAK1</accession>
<evidence type="ECO:0000259" key="1">
    <source>
        <dbReference type="Pfam" id="PF04965"/>
    </source>
</evidence>
<sequence length="134" mass="15346">MSDFLGTGWGFPPTFDYNNNTVIMTSDEVDIQLSLQILLATRRGERVMVPGYGCNLDEMVFEPITTTFKTYISEMIKTAILYYEPRIDLNSVSIDDSQVTSGFIIISLTYTVRTTNSRFNFVYPYYLNEGTEIQ</sequence>
<dbReference type="AlphaFoldDB" id="A0A562UAK1"/>
<organism evidence="2 3">
    <name type="scientific">Mucilaginibacter frigoritolerans</name>
    <dbReference type="NCBI Taxonomy" id="652788"/>
    <lineage>
        <taxon>Bacteria</taxon>
        <taxon>Pseudomonadati</taxon>
        <taxon>Bacteroidota</taxon>
        <taxon>Sphingobacteriia</taxon>
        <taxon>Sphingobacteriales</taxon>
        <taxon>Sphingobacteriaceae</taxon>
        <taxon>Mucilaginibacter</taxon>
    </lineage>
</organism>
<gene>
    <name evidence="2" type="ORF">JN11_01430</name>
</gene>
<evidence type="ECO:0000313" key="2">
    <source>
        <dbReference type="EMBL" id="TWJ02457.1"/>
    </source>
</evidence>
<evidence type="ECO:0000313" key="3">
    <source>
        <dbReference type="Proteomes" id="UP000317010"/>
    </source>
</evidence>
<dbReference type="Proteomes" id="UP000317010">
    <property type="component" value="Unassembled WGS sequence"/>
</dbReference>
<dbReference type="EMBL" id="VLLI01000003">
    <property type="protein sequence ID" value="TWJ02457.1"/>
    <property type="molecule type" value="Genomic_DNA"/>
</dbReference>
<name>A0A562UAK1_9SPHI</name>
<dbReference type="InterPro" id="IPR007048">
    <property type="entry name" value="IraD/Gp25-like"/>
</dbReference>
<feature type="domain" description="IraD/Gp25-like" evidence="1">
    <location>
        <begin position="27"/>
        <end position="116"/>
    </location>
</feature>
<reference evidence="2 3" key="1">
    <citation type="submission" date="2019-07" db="EMBL/GenBank/DDBJ databases">
        <title>Genomic Encyclopedia of Archaeal and Bacterial Type Strains, Phase II (KMG-II): from individual species to whole genera.</title>
        <authorList>
            <person name="Goeker M."/>
        </authorList>
    </citation>
    <scope>NUCLEOTIDE SEQUENCE [LARGE SCALE GENOMIC DNA]</scope>
    <source>
        <strain evidence="2 3">ATCC BAA-1854</strain>
    </source>
</reference>
<comment type="caution">
    <text evidence="2">The sequence shown here is derived from an EMBL/GenBank/DDBJ whole genome shotgun (WGS) entry which is preliminary data.</text>
</comment>
<proteinExistence type="predicted"/>
<dbReference type="RefSeq" id="WP_144911071.1">
    <property type="nucleotide sequence ID" value="NZ_VLLI01000003.1"/>
</dbReference>